<dbReference type="PANTHER" id="PTHR22870">
    <property type="entry name" value="REGULATOR OF CHROMOSOME CONDENSATION"/>
    <property type="match status" value="1"/>
</dbReference>
<dbReference type="InterPro" id="IPR051210">
    <property type="entry name" value="Ub_ligase/GEF_domain"/>
</dbReference>
<proteinExistence type="predicted"/>
<dbReference type="InterPro" id="IPR000408">
    <property type="entry name" value="Reg_chr_condens"/>
</dbReference>
<feature type="repeat" description="RCC1" evidence="2">
    <location>
        <begin position="298"/>
        <end position="351"/>
    </location>
</feature>
<name>A0A2T7NZ17_POMCA</name>
<dbReference type="EMBL" id="PZQS01000008">
    <property type="protein sequence ID" value="PVD26418.1"/>
    <property type="molecule type" value="Genomic_DNA"/>
</dbReference>
<feature type="repeat" description="RCC1" evidence="2">
    <location>
        <begin position="240"/>
        <end position="297"/>
    </location>
</feature>
<dbReference type="PRINTS" id="PR00633">
    <property type="entry name" value="RCCNDNSATION"/>
</dbReference>
<feature type="domain" description="RCC1-like" evidence="3">
    <location>
        <begin position="13"/>
        <end position="407"/>
    </location>
</feature>
<comment type="caution">
    <text evidence="4">The sequence shown here is derived from an EMBL/GenBank/DDBJ whole genome shotgun (WGS) entry which is preliminary data.</text>
</comment>
<dbReference type="InterPro" id="IPR009091">
    <property type="entry name" value="RCC1/BLIP-II"/>
</dbReference>
<dbReference type="PROSITE" id="PS50012">
    <property type="entry name" value="RCC1_3"/>
    <property type="match status" value="6"/>
</dbReference>
<reference evidence="4 5" key="1">
    <citation type="submission" date="2018-04" db="EMBL/GenBank/DDBJ databases">
        <title>The genome of golden apple snail Pomacea canaliculata provides insight into stress tolerance and invasive adaptation.</title>
        <authorList>
            <person name="Liu C."/>
            <person name="Liu B."/>
            <person name="Ren Y."/>
            <person name="Zhang Y."/>
            <person name="Wang H."/>
            <person name="Li S."/>
            <person name="Jiang F."/>
            <person name="Yin L."/>
            <person name="Zhang G."/>
            <person name="Qian W."/>
            <person name="Fan W."/>
        </authorList>
    </citation>
    <scope>NUCLEOTIDE SEQUENCE [LARGE SCALE GENOMIC DNA]</scope>
    <source>
        <strain evidence="4">SZHN2017</strain>
        <tissue evidence="4">Muscle</tissue>
    </source>
</reference>
<organism evidence="4 5">
    <name type="scientific">Pomacea canaliculata</name>
    <name type="common">Golden apple snail</name>
    <dbReference type="NCBI Taxonomy" id="400727"/>
    <lineage>
        <taxon>Eukaryota</taxon>
        <taxon>Metazoa</taxon>
        <taxon>Spiralia</taxon>
        <taxon>Lophotrochozoa</taxon>
        <taxon>Mollusca</taxon>
        <taxon>Gastropoda</taxon>
        <taxon>Caenogastropoda</taxon>
        <taxon>Architaenioglossa</taxon>
        <taxon>Ampullarioidea</taxon>
        <taxon>Ampullariidae</taxon>
        <taxon>Pomacea</taxon>
    </lineage>
</organism>
<keyword evidence="5" id="KW-1185">Reference proteome</keyword>
<dbReference type="PANTHER" id="PTHR22870:SF408">
    <property type="entry name" value="OS09G0560450 PROTEIN"/>
    <property type="match status" value="1"/>
</dbReference>
<dbReference type="InterPro" id="IPR058923">
    <property type="entry name" value="RCC1-like_dom"/>
</dbReference>
<dbReference type="Proteomes" id="UP000245119">
    <property type="component" value="Linkage Group LG8"/>
</dbReference>
<accession>A0A2T7NZ17</accession>
<protein>
    <recommendedName>
        <fullName evidence="3">RCC1-like domain-containing protein</fullName>
    </recommendedName>
</protein>
<evidence type="ECO:0000256" key="2">
    <source>
        <dbReference type="PROSITE-ProRule" id="PRU00235"/>
    </source>
</evidence>
<evidence type="ECO:0000313" key="4">
    <source>
        <dbReference type="EMBL" id="PVD26418.1"/>
    </source>
</evidence>
<evidence type="ECO:0000259" key="3">
    <source>
        <dbReference type="Pfam" id="PF25390"/>
    </source>
</evidence>
<dbReference type="Gene3D" id="2.130.10.30">
    <property type="entry name" value="Regulator of chromosome condensation 1/beta-lactamase-inhibitor protein II"/>
    <property type="match status" value="3"/>
</dbReference>
<dbReference type="AlphaFoldDB" id="A0A2T7NZ17"/>
<evidence type="ECO:0000313" key="5">
    <source>
        <dbReference type="Proteomes" id="UP000245119"/>
    </source>
</evidence>
<keyword evidence="1" id="KW-0677">Repeat</keyword>
<dbReference type="SUPFAM" id="SSF50985">
    <property type="entry name" value="RCC1/BLIP-II"/>
    <property type="match status" value="2"/>
</dbReference>
<dbReference type="OrthoDB" id="5370059at2759"/>
<dbReference type="Pfam" id="PF25390">
    <property type="entry name" value="WD40_RLD"/>
    <property type="match status" value="1"/>
</dbReference>
<feature type="repeat" description="RCC1" evidence="2">
    <location>
        <begin position="352"/>
        <end position="411"/>
    </location>
</feature>
<feature type="repeat" description="RCC1" evidence="2">
    <location>
        <begin position="69"/>
        <end position="118"/>
    </location>
</feature>
<sequence length="415" mass="44345">MEDSASCMHSKCQLFIWGLGKSGQLGTGNEHTQHNPQMIQVKSDSKGHEAWPCQVSCGGLYTAIVMSDGEMYTSGCAKYGRLGSGCEDNRSKFVRTPLPQKVKKVSTGLWHGAAVTESSSLIVWGYKKGCGDRLEGKKDCDQPERKCHESAHSVSMWVLPSVCIMPENHKVVGVACGYNYTLAWLSTGVVLSWGSGHHGVLGHGFVGDIASPRPVEALQLTKIMDGAAGYSHSAFVTSDGCLFMCGKGKDGALGLGNKKLADVTCPQQVSFADNVQVVKVSCSVGEHHGHTLALTRRGEVYAWGDGYKGKLGMGSQESLYTPVQIAAEKFDMEHVTEVSAGGIHSAAATAEGSIFTWGCGSDGRLGHPEGQGHRYLFRSDVPRRVEALAAKGRRLAMVNCSYYHTAAIVGLSCPL</sequence>
<gene>
    <name evidence="4" type="ORF">C0Q70_14094</name>
</gene>
<feature type="repeat" description="RCC1" evidence="2">
    <location>
        <begin position="188"/>
        <end position="239"/>
    </location>
</feature>
<evidence type="ECO:0000256" key="1">
    <source>
        <dbReference type="ARBA" id="ARBA00022737"/>
    </source>
</evidence>
<feature type="repeat" description="RCC1" evidence="2">
    <location>
        <begin position="12"/>
        <end position="68"/>
    </location>
</feature>
<dbReference type="STRING" id="400727.A0A2T7NZ17"/>